<reference evidence="6 7" key="1">
    <citation type="submission" date="2016-01" db="EMBL/GenBank/DDBJ databases">
        <title>Complete Genome Sequence of Paenibacillus yonginensis DCY84, a novel Plant Growth-Promoting Bacteria with Elicitation of Induced Systemic Resistance.</title>
        <authorList>
            <person name="Kim Y.J."/>
            <person name="Yang D.C."/>
            <person name="Sukweenadhi J."/>
        </authorList>
    </citation>
    <scope>NUCLEOTIDE SEQUENCE [LARGE SCALE GENOMIC DNA]</scope>
    <source>
        <strain evidence="6 7">DCY84</strain>
    </source>
</reference>
<keyword evidence="4" id="KW-0804">Transcription</keyword>
<dbReference type="Proteomes" id="UP000092573">
    <property type="component" value="Chromosome"/>
</dbReference>
<dbReference type="GO" id="GO:0000976">
    <property type="term" value="F:transcription cis-regulatory region binding"/>
    <property type="evidence" value="ECO:0007669"/>
    <property type="project" value="TreeGrafter"/>
</dbReference>
<dbReference type="InterPro" id="IPR005119">
    <property type="entry name" value="LysR_subst-bd"/>
</dbReference>
<dbReference type="OrthoDB" id="9785745at2"/>
<dbReference type="Pfam" id="PF00126">
    <property type="entry name" value="HTH_1"/>
    <property type="match status" value="1"/>
</dbReference>
<feature type="domain" description="HTH lysR-type" evidence="5">
    <location>
        <begin position="1"/>
        <end position="58"/>
    </location>
</feature>
<dbReference type="GO" id="GO:0003700">
    <property type="term" value="F:DNA-binding transcription factor activity"/>
    <property type="evidence" value="ECO:0007669"/>
    <property type="project" value="InterPro"/>
</dbReference>
<dbReference type="PROSITE" id="PS50931">
    <property type="entry name" value="HTH_LYSR"/>
    <property type="match status" value="1"/>
</dbReference>
<organism evidence="6 7">
    <name type="scientific">Paenibacillus yonginensis</name>
    <dbReference type="NCBI Taxonomy" id="1462996"/>
    <lineage>
        <taxon>Bacteria</taxon>
        <taxon>Bacillati</taxon>
        <taxon>Bacillota</taxon>
        <taxon>Bacilli</taxon>
        <taxon>Bacillales</taxon>
        <taxon>Paenibacillaceae</taxon>
        <taxon>Paenibacillus</taxon>
    </lineage>
</organism>
<evidence type="ECO:0000256" key="4">
    <source>
        <dbReference type="ARBA" id="ARBA00023163"/>
    </source>
</evidence>
<name>A0A1B1MW79_9BACL</name>
<dbReference type="STRING" id="1462996.AWM70_01625"/>
<dbReference type="SUPFAM" id="SSF46785">
    <property type="entry name" value="Winged helix' DNA-binding domain"/>
    <property type="match status" value="1"/>
</dbReference>
<comment type="similarity">
    <text evidence="1">Belongs to the LysR transcriptional regulatory family.</text>
</comment>
<dbReference type="PANTHER" id="PTHR30126:SF39">
    <property type="entry name" value="HTH-TYPE TRANSCRIPTIONAL REGULATOR CYSL"/>
    <property type="match status" value="1"/>
</dbReference>
<keyword evidence="2" id="KW-0805">Transcription regulation</keyword>
<accession>A0A1B1MW79</accession>
<dbReference type="InterPro" id="IPR036388">
    <property type="entry name" value="WH-like_DNA-bd_sf"/>
</dbReference>
<dbReference type="PANTHER" id="PTHR30126">
    <property type="entry name" value="HTH-TYPE TRANSCRIPTIONAL REGULATOR"/>
    <property type="match status" value="1"/>
</dbReference>
<dbReference type="InterPro" id="IPR036390">
    <property type="entry name" value="WH_DNA-bd_sf"/>
</dbReference>
<evidence type="ECO:0000313" key="7">
    <source>
        <dbReference type="Proteomes" id="UP000092573"/>
    </source>
</evidence>
<keyword evidence="7" id="KW-1185">Reference proteome</keyword>
<evidence type="ECO:0000256" key="1">
    <source>
        <dbReference type="ARBA" id="ARBA00009437"/>
    </source>
</evidence>
<evidence type="ECO:0000259" key="5">
    <source>
        <dbReference type="PROSITE" id="PS50931"/>
    </source>
</evidence>
<keyword evidence="3" id="KW-0238">DNA-binding</keyword>
<dbReference type="AlphaFoldDB" id="A0A1B1MW79"/>
<evidence type="ECO:0000256" key="2">
    <source>
        <dbReference type="ARBA" id="ARBA00023015"/>
    </source>
</evidence>
<dbReference type="Gene3D" id="1.10.10.10">
    <property type="entry name" value="Winged helix-like DNA-binding domain superfamily/Winged helix DNA-binding domain"/>
    <property type="match status" value="1"/>
</dbReference>
<dbReference type="Pfam" id="PF03466">
    <property type="entry name" value="LysR_substrate"/>
    <property type="match status" value="1"/>
</dbReference>
<evidence type="ECO:0000313" key="6">
    <source>
        <dbReference type="EMBL" id="ANS73440.1"/>
    </source>
</evidence>
<dbReference type="KEGG" id="pyg:AWM70_01625"/>
<dbReference type="EMBL" id="CP014167">
    <property type="protein sequence ID" value="ANS73440.1"/>
    <property type="molecule type" value="Genomic_DNA"/>
</dbReference>
<dbReference type="CDD" id="cd05466">
    <property type="entry name" value="PBP2_LTTR_substrate"/>
    <property type="match status" value="1"/>
</dbReference>
<dbReference type="SUPFAM" id="SSF53850">
    <property type="entry name" value="Periplasmic binding protein-like II"/>
    <property type="match status" value="1"/>
</dbReference>
<sequence length="295" mass="32492">MNLLKLQILVLIEKYKKVTDVANELQLKQPTVTFHMKSLEEELGIPLYQNRSGRVWLSEAGKALYPYAQKMTALYSEAEKTLERFKRTGATVLRIGAEDIYSAALMRGLRDLGEKSPELQVEVRFAPEKELASLFAEGALDGMISEQNLAEKTGGSFDALFKDELVIICSRRHKWAELEVLPDQEIQQEKLVGYDVSSYLSSAALSWAGKRRLSLQYGTTVSSFAAAVQAVRLGIGAAFATRIAADGLEEQGKEIAVLPLPGTLPEKLGTMGLLHHGAEPPGLYLRELAAALKKK</sequence>
<proteinExistence type="inferred from homology"/>
<protein>
    <recommendedName>
        <fullName evidence="5">HTH lysR-type domain-containing protein</fullName>
    </recommendedName>
</protein>
<dbReference type="Gene3D" id="3.40.190.10">
    <property type="entry name" value="Periplasmic binding protein-like II"/>
    <property type="match status" value="2"/>
</dbReference>
<gene>
    <name evidence="6" type="ORF">AWM70_01625</name>
</gene>
<dbReference type="RefSeq" id="WP_068693789.1">
    <property type="nucleotide sequence ID" value="NZ_CP014167.1"/>
</dbReference>
<evidence type="ECO:0000256" key="3">
    <source>
        <dbReference type="ARBA" id="ARBA00023125"/>
    </source>
</evidence>
<dbReference type="InterPro" id="IPR000847">
    <property type="entry name" value="LysR_HTH_N"/>
</dbReference>